<protein>
    <recommendedName>
        <fullName evidence="18">Cytochrome P450</fullName>
    </recommendedName>
</protein>
<comment type="subcellular location">
    <subcellularLocation>
        <location evidence="2">Membrane</location>
        <topology evidence="2">Single-pass membrane protein</topology>
    </subcellularLocation>
</comment>
<evidence type="ECO:0000256" key="15">
    <source>
        <dbReference type="SAM" id="SignalP"/>
    </source>
</evidence>
<sequence>MTYLDLVLIVVAALALWRVLGGRHQRLPPGPSGRPLLGHLGLIPKVQPWLWFTELARKHGEIYTLRILGRPVIVLNSFSAIDDIFIKRSNKYSNKPRRLMGELAGLTGSMSFMDPGALLRNARKQFALELNSRGLQRYYSTMDFASRLLVQDLASDLGCLKLEDHVNRAVGVVSTRISFGHGVVDPADPVMSQARELADFASNVLGGTYIVLDLLPFLPSLPRWVPGMDLVKLGEKWKVRLLNLADKTARVVQKDLMAGSAPTSFMSNVYSRMDANMEPHEEHNARMIAVTMFAGGMLPLQSAILTFLHAMALNPQSQRRAQGELDSVLGGKRLPTMDDRPALPYLTAVLSETLRWVPVGPLISRKALEDDEWNGYFIPKGTTLVANNWAVSRDPNVYPDPERWMPERYLDKSEDIVNPWDYAFGYGRRKCPGLPMTDAVLFQLFATLLAVFEFEPSGQVEQQTLQTKGAALCRIDRADCVARIRMPQLVQLCQESGEMNAVQSLLPDSAAGL</sequence>
<comment type="cofactor">
    <cofactor evidence="1 13">
        <name>heme</name>
        <dbReference type="ChEBI" id="CHEBI:30413"/>
    </cofactor>
</comment>
<dbReference type="HOGENOM" id="CLU_001570_2_3_1"/>
<gene>
    <name evidence="16" type="ORF">CERSUDRAFT_78948</name>
</gene>
<reference evidence="16 17" key="1">
    <citation type="journal article" date="2012" name="Proc. Natl. Acad. Sci. U.S.A.">
        <title>Comparative genomics of Ceriporiopsis subvermispora and Phanerochaete chrysosporium provide insight into selective ligninolysis.</title>
        <authorList>
            <person name="Fernandez-Fueyo E."/>
            <person name="Ruiz-Duenas F.J."/>
            <person name="Ferreira P."/>
            <person name="Floudas D."/>
            <person name="Hibbett D.S."/>
            <person name="Canessa P."/>
            <person name="Larrondo L.F."/>
            <person name="James T.Y."/>
            <person name="Seelenfreund D."/>
            <person name="Lobos S."/>
            <person name="Polanco R."/>
            <person name="Tello M."/>
            <person name="Honda Y."/>
            <person name="Watanabe T."/>
            <person name="Watanabe T."/>
            <person name="Ryu J.S."/>
            <person name="Kubicek C.P."/>
            <person name="Schmoll M."/>
            <person name="Gaskell J."/>
            <person name="Hammel K.E."/>
            <person name="St John F.J."/>
            <person name="Vanden Wymelenberg A."/>
            <person name="Sabat G."/>
            <person name="Splinter BonDurant S."/>
            <person name="Syed K."/>
            <person name="Yadav J.S."/>
            <person name="Doddapaneni H."/>
            <person name="Subramanian V."/>
            <person name="Lavin J.L."/>
            <person name="Oguiza J.A."/>
            <person name="Perez G."/>
            <person name="Pisabarro A.G."/>
            <person name="Ramirez L."/>
            <person name="Santoyo F."/>
            <person name="Master E."/>
            <person name="Coutinho P.M."/>
            <person name="Henrissat B."/>
            <person name="Lombard V."/>
            <person name="Magnuson J.K."/>
            <person name="Kuees U."/>
            <person name="Hori C."/>
            <person name="Igarashi K."/>
            <person name="Samejima M."/>
            <person name="Held B.W."/>
            <person name="Barry K.W."/>
            <person name="LaButti K.M."/>
            <person name="Lapidus A."/>
            <person name="Lindquist E.A."/>
            <person name="Lucas S.M."/>
            <person name="Riley R."/>
            <person name="Salamov A.A."/>
            <person name="Hoffmeister D."/>
            <person name="Schwenk D."/>
            <person name="Hadar Y."/>
            <person name="Yarden O."/>
            <person name="de Vries R.P."/>
            <person name="Wiebenga A."/>
            <person name="Stenlid J."/>
            <person name="Eastwood D."/>
            <person name="Grigoriev I.V."/>
            <person name="Berka R.M."/>
            <person name="Blanchette R.A."/>
            <person name="Kersten P."/>
            <person name="Martinez A.T."/>
            <person name="Vicuna R."/>
            <person name="Cullen D."/>
        </authorList>
    </citation>
    <scope>NUCLEOTIDE SEQUENCE [LARGE SCALE GENOMIC DNA]</scope>
    <source>
        <strain evidence="16 17">B</strain>
    </source>
</reference>
<dbReference type="GO" id="GO:0016020">
    <property type="term" value="C:membrane"/>
    <property type="evidence" value="ECO:0007669"/>
    <property type="project" value="UniProtKB-SubCell"/>
</dbReference>
<evidence type="ECO:0000256" key="4">
    <source>
        <dbReference type="ARBA" id="ARBA00010617"/>
    </source>
</evidence>
<dbReference type="AlphaFoldDB" id="M2QW18"/>
<dbReference type="InterPro" id="IPR036396">
    <property type="entry name" value="Cyt_P450_sf"/>
</dbReference>
<dbReference type="Pfam" id="PF00067">
    <property type="entry name" value="p450"/>
    <property type="match status" value="1"/>
</dbReference>
<dbReference type="EMBL" id="KB445791">
    <property type="protein sequence ID" value="EMD41293.1"/>
    <property type="molecule type" value="Genomic_DNA"/>
</dbReference>
<comment type="similarity">
    <text evidence="4 14">Belongs to the cytochrome P450 family.</text>
</comment>
<keyword evidence="6" id="KW-0812">Transmembrane</keyword>
<dbReference type="Gene3D" id="1.10.630.10">
    <property type="entry name" value="Cytochrome P450"/>
    <property type="match status" value="1"/>
</dbReference>
<dbReference type="GO" id="GO:0020037">
    <property type="term" value="F:heme binding"/>
    <property type="evidence" value="ECO:0007669"/>
    <property type="project" value="InterPro"/>
</dbReference>
<comment type="pathway">
    <text evidence="3">Secondary metabolite biosynthesis.</text>
</comment>
<proteinExistence type="inferred from homology"/>
<keyword evidence="7 13" id="KW-0479">Metal-binding</keyword>
<evidence type="ECO:0000256" key="6">
    <source>
        <dbReference type="ARBA" id="ARBA00022692"/>
    </source>
</evidence>
<evidence type="ECO:0000256" key="8">
    <source>
        <dbReference type="ARBA" id="ARBA00022989"/>
    </source>
</evidence>
<evidence type="ECO:0000256" key="11">
    <source>
        <dbReference type="ARBA" id="ARBA00023033"/>
    </source>
</evidence>
<dbReference type="OrthoDB" id="1470350at2759"/>
<keyword evidence="12" id="KW-0472">Membrane</keyword>
<evidence type="ECO:0000256" key="9">
    <source>
        <dbReference type="ARBA" id="ARBA00023002"/>
    </source>
</evidence>
<dbReference type="InterPro" id="IPR002401">
    <property type="entry name" value="Cyt_P450_E_grp-I"/>
</dbReference>
<keyword evidence="11 14" id="KW-0503">Monooxygenase</keyword>
<evidence type="ECO:0000313" key="16">
    <source>
        <dbReference type="EMBL" id="EMD41293.1"/>
    </source>
</evidence>
<evidence type="ECO:0000256" key="7">
    <source>
        <dbReference type="ARBA" id="ARBA00022723"/>
    </source>
</evidence>
<evidence type="ECO:0000256" key="2">
    <source>
        <dbReference type="ARBA" id="ARBA00004167"/>
    </source>
</evidence>
<dbReference type="PANTHER" id="PTHR46300">
    <property type="entry name" value="P450, PUTATIVE (EUROFUNG)-RELATED-RELATED"/>
    <property type="match status" value="1"/>
</dbReference>
<dbReference type="InterPro" id="IPR017972">
    <property type="entry name" value="Cyt_P450_CS"/>
</dbReference>
<evidence type="ECO:0000256" key="1">
    <source>
        <dbReference type="ARBA" id="ARBA00001971"/>
    </source>
</evidence>
<dbReference type="GO" id="GO:0005506">
    <property type="term" value="F:iron ion binding"/>
    <property type="evidence" value="ECO:0007669"/>
    <property type="project" value="InterPro"/>
</dbReference>
<evidence type="ECO:0000256" key="13">
    <source>
        <dbReference type="PIRSR" id="PIRSR602401-1"/>
    </source>
</evidence>
<keyword evidence="8" id="KW-1133">Transmembrane helix</keyword>
<keyword evidence="17" id="KW-1185">Reference proteome</keyword>
<dbReference type="PROSITE" id="PS00086">
    <property type="entry name" value="CYTOCHROME_P450"/>
    <property type="match status" value="1"/>
</dbReference>
<feature type="binding site" description="axial binding residue" evidence="13">
    <location>
        <position position="431"/>
    </location>
    <ligand>
        <name>heme</name>
        <dbReference type="ChEBI" id="CHEBI:30413"/>
    </ligand>
    <ligandPart>
        <name>Fe</name>
        <dbReference type="ChEBI" id="CHEBI:18248"/>
    </ligandPart>
</feature>
<dbReference type="STRING" id="914234.M2QW18"/>
<accession>M2QW18</accession>
<evidence type="ECO:0000256" key="10">
    <source>
        <dbReference type="ARBA" id="ARBA00023004"/>
    </source>
</evidence>
<evidence type="ECO:0000256" key="3">
    <source>
        <dbReference type="ARBA" id="ARBA00005179"/>
    </source>
</evidence>
<feature type="signal peptide" evidence="15">
    <location>
        <begin position="1"/>
        <end position="21"/>
    </location>
</feature>
<dbReference type="InterPro" id="IPR050364">
    <property type="entry name" value="Cytochrome_P450_fung"/>
</dbReference>
<dbReference type="GO" id="GO:0016705">
    <property type="term" value="F:oxidoreductase activity, acting on paired donors, with incorporation or reduction of molecular oxygen"/>
    <property type="evidence" value="ECO:0007669"/>
    <property type="project" value="InterPro"/>
</dbReference>
<organism evidence="16 17">
    <name type="scientific">Ceriporiopsis subvermispora (strain B)</name>
    <name type="common">White-rot fungus</name>
    <name type="synonym">Gelatoporia subvermispora</name>
    <dbReference type="NCBI Taxonomy" id="914234"/>
    <lineage>
        <taxon>Eukaryota</taxon>
        <taxon>Fungi</taxon>
        <taxon>Dikarya</taxon>
        <taxon>Basidiomycota</taxon>
        <taxon>Agaricomycotina</taxon>
        <taxon>Agaricomycetes</taxon>
        <taxon>Polyporales</taxon>
        <taxon>Gelatoporiaceae</taxon>
        <taxon>Gelatoporia</taxon>
    </lineage>
</organism>
<dbReference type="InterPro" id="IPR001128">
    <property type="entry name" value="Cyt_P450"/>
</dbReference>
<dbReference type="GO" id="GO:0004497">
    <property type="term" value="F:monooxygenase activity"/>
    <property type="evidence" value="ECO:0007669"/>
    <property type="project" value="UniProtKB-KW"/>
</dbReference>
<evidence type="ECO:0008006" key="18">
    <source>
        <dbReference type="Google" id="ProtNLM"/>
    </source>
</evidence>
<name>M2QW18_CERS8</name>
<keyword evidence="10 13" id="KW-0408">Iron</keyword>
<dbReference type="PANTHER" id="PTHR46300:SF7">
    <property type="entry name" value="P450, PUTATIVE (EUROFUNG)-RELATED"/>
    <property type="match status" value="1"/>
</dbReference>
<keyword evidence="9 14" id="KW-0560">Oxidoreductase</keyword>
<keyword evidence="5 13" id="KW-0349">Heme</keyword>
<keyword evidence="15" id="KW-0732">Signal</keyword>
<feature type="chain" id="PRO_5004024022" description="Cytochrome P450" evidence="15">
    <location>
        <begin position="22"/>
        <end position="513"/>
    </location>
</feature>
<evidence type="ECO:0000256" key="12">
    <source>
        <dbReference type="ARBA" id="ARBA00023136"/>
    </source>
</evidence>
<dbReference type="PRINTS" id="PR00463">
    <property type="entry name" value="EP450I"/>
</dbReference>
<evidence type="ECO:0000256" key="5">
    <source>
        <dbReference type="ARBA" id="ARBA00022617"/>
    </source>
</evidence>
<evidence type="ECO:0000313" key="17">
    <source>
        <dbReference type="Proteomes" id="UP000016930"/>
    </source>
</evidence>
<dbReference type="SUPFAM" id="SSF48264">
    <property type="entry name" value="Cytochrome P450"/>
    <property type="match status" value="1"/>
</dbReference>
<dbReference type="Proteomes" id="UP000016930">
    <property type="component" value="Unassembled WGS sequence"/>
</dbReference>
<evidence type="ECO:0000256" key="14">
    <source>
        <dbReference type="RuleBase" id="RU000461"/>
    </source>
</evidence>